<dbReference type="PANTHER" id="PTHR19316">
    <property type="entry name" value="PROTEIN FOLDING REGULATOR"/>
    <property type="match status" value="1"/>
</dbReference>
<dbReference type="Gramene" id="TVU47596">
    <property type="protein sequence ID" value="TVU47596"/>
    <property type="gene ID" value="EJB05_07202"/>
</dbReference>
<accession>A0A5J9WI30</accession>
<feature type="non-terminal residue" evidence="3">
    <location>
        <position position="1"/>
    </location>
</feature>
<organism evidence="3 4">
    <name type="scientific">Eragrostis curvula</name>
    <name type="common">weeping love grass</name>
    <dbReference type="NCBI Taxonomy" id="38414"/>
    <lineage>
        <taxon>Eukaryota</taxon>
        <taxon>Viridiplantae</taxon>
        <taxon>Streptophyta</taxon>
        <taxon>Embryophyta</taxon>
        <taxon>Tracheophyta</taxon>
        <taxon>Spermatophyta</taxon>
        <taxon>Magnoliopsida</taxon>
        <taxon>Liliopsida</taxon>
        <taxon>Poales</taxon>
        <taxon>Poaceae</taxon>
        <taxon>PACMAD clade</taxon>
        <taxon>Chloridoideae</taxon>
        <taxon>Eragrostideae</taxon>
        <taxon>Eragrostidinae</taxon>
        <taxon>Eragrostis</taxon>
    </lineage>
</organism>
<dbReference type="EMBL" id="RWGY01000004">
    <property type="protein sequence ID" value="TVU47596.1"/>
    <property type="molecule type" value="Genomic_DNA"/>
</dbReference>
<evidence type="ECO:0000313" key="4">
    <source>
        <dbReference type="Proteomes" id="UP000324897"/>
    </source>
</evidence>
<dbReference type="InterPro" id="IPR011989">
    <property type="entry name" value="ARM-like"/>
</dbReference>
<keyword evidence="4" id="KW-1185">Reference proteome</keyword>
<protein>
    <recommendedName>
        <fullName evidence="2">Nucleotide exchange factor Fes1 domain-containing protein</fullName>
    </recommendedName>
</protein>
<feature type="compositionally biased region" description="Low complexity" evidence="1">
    <location>
        <begin position="47"/>
        <end position="58"/>
    </location>
</feature>
<feature type="region of interest" description="Disordered" evidence="1">
    <location>
        <begin position="43"/>
        <end position="68"/>
    </location>
</feature>
<reference evidence="3 4" key="1">
    <citation type="journal article" date="2019" name="Sci. Rep.">
        <title>A high-quality genome of Eragrostis curvula grass provides insights into Poaceae evolution and supports new strategies to enhance forage quality.</title>
        <authorList>
            <person name="Carballo J."/>
            <person name="Santos B.A.C.M."/>
            <person name="Zappacosta D."/>
            <person name="Garbus I."/>
            <person name="Selva J.P."/>
            <person name="Gallo C.A."/>
            <person name="Diaz A."/>
            <person name="Albertini E."/>
            <person name="Caccamo M."/>
            <person name="Echenique V."/>
        </authorList>
    </citation>
    <scope>NUCLEOTIDE SEQUENCE [LARGE SCALE GENOMIC DNA]</scope>
    <source>
        <strain evidence="4">cv. Victoria</strain>
        <tissue evidence="3">Leaf</tissue>
    </source>
</reference>
<dbReference type="GO" id="GO:0005783">
    <property type="term" value="C:endoplasmic reticulum"/>
    <property type="evidence" value="ECO:0007669"/>
    <property type="project" value="TreeGrafter"/>
</dbReference>
<dbReference type="FunFam" id="1.25.10.10:FF:000157">
    <property type="entry name" value="Hsp70-binding protein 1"/>
    <property type="match status" value="1"/>
</dbReference>
<dbReference type="AlphaFoldDB" id="A0A5J9WI30"/>
<dbReference type="InterPro" id="IPR013918">
    <property type="entry name" value="Nucleotide_exch_fac_Fes1"/>
</dbReference>
<evidence type="ECO:0000256" key="1">
    <source>
        <dbReference type="SAM" id="MobiDB-lite"/>
    </source>
</evidence>
<proteinExistence type="predicted"/>
<dbReference type="GO" id="GO:0000774">
    <property type="term" value="F:adenyl-nucleotide exchange factor activity"/>
    <property type="evidence" value="ECO:0007669"/>
    <property type="project" value="TreeGrafter"/>
</dbReference>
<feature type="compositionally biased region" description="Basic residues" evidence="1">
    <location>
        <begin position="59"/>
        <end position="68"/>
    </location>
</feature>
<name>A0A5J9WI30_9POAL</name>
<dbReference type="Proteomes" id="UP000324897">
    <property type="component" value="Chromosome 5"/>
</dbReference>
<dbReference type="InterPro" id="IPR016024">
    <property type="entry name" value="ARM-type_fold"/>
</dbReference>
<dbReference type="SUPFAM" id="SSF48371">
    <property type="entry name" value="ARM repeat"/>
    <property type="match status" value="1"/>
</dbReference>
<gene>
    <name evidence="3" type="ORF">EJB05_07202</name>
</gene>
<evidence type="ECO:0000313" key="3">
    <source>
        <dbReference type="EMBL" id="TVU47596.1"/>
    </source>
</evidence>
<evidence type="ECO:0000259" key="2">
    <source>
        <dbReference type="Pfam" id="PF08609"/>
    </source>
</evidence>
<feature type="region of interest" description="Disordered" evidence="1">
    <location>
        <begin position="146"/>
        <end position="180"/>
    </location>
</feature>
<dbReference type="PANTHER" id="PTHR19316:SF21">
    <property type="entry name" value="HEAT REPEAT FAMILY PROTEIN, EXPRESSED"/>
    <property type="match status" value="1"/>
</dbReference>
<dbReference type="Gene3D" id="1.25.10.10">
    <property type="entry name" value="Leucine-rich Repeat Variant"/>
    <property type="match status" value="1"/>
</dbReference>
<comment type="caution">
    <text evidence="3">The sequence shown here is derived from an EMBL/GenBank/DDBJ whole genome shotgun (WGS) entry which is preliminary data.</text>
</comment>
<dbReference type="OrthoDB" id="10250458at2759"/>
<feature type="domain" description="Nucleotide exchange factor Fes1" evidence="2">
    <location>
        <begin position="238"/>
        <end position="324"/>
    </location>
</feature>
<dbReference type="InterPro" id="IPR050693">
    <property type="entry name" value="Hsp70_NEF-Inhibitors"/>
</dbReference>
<sequence length="607" mass="65049">MVSSDRPTNASVSNTETTVAVMLSSSAATLIAASASTKGASAFTKGASASPTTAAAATRPRRHRSLARRRGLVPRTSPRATFLASQRAACLSSTGLRGARRGSRESELAAAAAAAIIPSLSRPGSERNEWSKRTARSGWANLAQGTSAGWAGPAHGAATSGRANSREIRPYPQPSYRRDQPKYLVSPRTARTHARITGIAKSAPTAPAARRIGFGGSAVGSGREGSLGMAGDRLSWAGLLKWSLSYVDGAGPSRSISEEERRWLAEAVERHMMVDVVSRMREIALLMSTPHAVLEAQGITHDDIEDLLSELQVHVESIDMANDLHSVGGLVPVIRYLRNSNARIRAKAADVVTTVVQNNPTSQQLVMEASGFEPLLSNFRTDPDLTARIKALGALSSLIRNNKPGVAAFRLANGYAGLRDALISESARFQRKALSLTHYLISESHSDCSVFAQLGFPHLMMRLASSDDSGVREAALGGLLELARDTTLANRSLLPDHDRLRRLLRGRIESIRTMTPEDLDAAREERQLVDSLWLACYHEPSILRNQGLLVLPGEESFEQPPDVAGRFFEPMRQATARRAPSTERSDSGNGSVGGMILLLGPAPSGPE</sequence>
<dbReference type="Pfam" id="PF08609">
    <property type="entry name" value="Fes1"/>
    <property type="match status" value="1"/>
</dbReference>
<feature type="region of interest" description="Disordered" evidence="1">
    <location>
        <begin position="573"/>
        <end position="607"/>
    </location>
</feature>